<evidence type="ECO:0000313" key="1">
    <source>
        <dbReference type="EMBL" id="MPM49297.1"/>
    </source>
</evidence>
<proteinExistence type="predicted"/>
<reference evidence="1" key="1">
    <citation type="submission" date="2019-08" db="EMBL/GenBank/DDBJ databases">
        <authorList>
            <person name="Kucharzyk K."/>
            <person name="Murdoch R.W."/>
            <person name="Higgins S."/>
            <person name="Loffler F."/>
        </authorList>
    </citation>
    <scope>NUCLEOTIDE SEQUENCE</scope>
</reference>
<organism evidence="1">
    <name type="scientific">bioreactor metagenome</name>
    <dbReference type="NCBI Taxonomy" id="1076179"/>
    <lineage>
        <taxon>unclassified sequences</taxon>
        <taxon>metagenomes</taxon>
        <taxon>ecological metagenomes</taxon>
    </lineage>
</organism>
<dbReference type="AlphaFoldDB" id="A0A645A896"/>
<dbReference type="EMBL" id="VSSQ01012466">
    <property type="protein sequence ID" value="MPM49297.1"/>
    <property type="molecule type" value="Genomic_DNA"/>
</dbReference>
<accession>A0A645A896</accession>
<sequence length="308" mass="35074">MGGEQHRHVGVKQLLNALQQIAAQAVQAAKTESLNHHPPVAKPRDVVKHLRPCAGDELEQKNIRFYSVIQHGRKRHSLRRRNQAYMIAADNTNRRPVDAFKRILARRPYLANAAAEHNLTVKHHKYSRNAACRGDQRVLQIQFRVGIGMTNGQLRARNHHRLIHMPQHEGEHGCGVRHGVRPMQHHNAVMLRQAAKHLVCNHTPFFRLNIGTIQIKDGLRLNLSEFLRARRIGQNIIRGQCRNQPVRRLRAGDGSAGGEDHQLFHICSRFEIRMSNARGKFVKTIIFIVGNTIKLSQFLRGEKGTGTI</sequence>
<name>A0A645A896_9ZZZZ</name>
<comment type="caution">
    <text evidence="1">The sequence shown here is derived from an EMBL/GenBank/DDBJ whole genome shotgun (WGS) entry which is preliminary data.</text>
</comment>
<gene>
    <name evidence="1" type="ORF">SDC9_96026</name>
</gene>
<protein>
    <submittedName>
        <fullName evidence="1">Uncharacterized protein</fullName>
    </submittedName>
</protein>